<dbReference type="InterPro" id="IPR050126">
    <property type="entry name" value="Ap4A_hydrolase"/>
</dbReference>
<dbReference type="InterPro" id="IPR029052">
    <property type="entry name" value="Metallo-depent_PP-like"/>
</dbReference>
<dbReference type="InterPro" id="IPR024654">
    <property type="entry name" value="Calcineurin-like_PHP_lpxH"/>
</dbReference>
<evidence type="ECO:0000313" key="4">
    <source>
        <dbReference type="Proteomes" id="UP000295611"/>
    </source>
</evidence>
<comment type="caution">
    <text evidence="3">The sequence shown here is derived from an EMBL/GenBank/DDBJ whole genome shotgun (WGS) entry which is preliminary data.</text>
</comment>
<evidence type="ECO:0000259" key="2">
    <source>
        <dbReference type="Pfam" id="PF12850"/>
    </source>
</evidence>
<feature type="domain" description="Calcineurin-like phosphoesterase" evidence="2">
    <location>
        <begin position="1"/>
        <end position="180"/>
    </location>
</feature>
<proteinExistence type="inferred from homology"/>
<keyword evidence="4" id="KW-1185">Reference proteome</keyword>
<accession>A0A4R7BD00</accession>
<dbReference type="Proteomes" id="UP000295611">
    <property type="component" value="Unassembled WGS sequence"/>
</dbReference>
<gene>
    <name evidence="3" type="ORF">DFP86_101354</name>
</gene>
<dbReference type="SUPFAM" id="SSF56300">
    <property type="entry name" value="Metallo-dependent phosphatases"/>
    <property type="match status" value="1"/>
</dbReference>
<dbReference type="Pfam" id="PF12850">
    <property type="entry name" value="Metallophos_2"/>
    <property type="match status" value="1"/>
</dbReference>
<organism evidence="3 4">
    <name type="scientific">Paludibacterium purpuratum</name>
    <dbReference type="NCBI Taxonomy" id="1144873"/>
    <lineage>
        <taxon>Bacteria</taxon>
        <taxon>Pseudomonadati</taxon>
        <taxon>Pseudomonadota</taxon>
        <taxon>Betaproteobacteria</taxon>
        <taxon>Neisseriales</taxon>
        <taxon>Chromobacteriaceae</taxon>
        <taxon>Paludibacterium</taxon>
    </lineage>
</organism>
<dbReference type="PIRSF" id="PIRSF000883">
    <property type="entry name" value="Pesterase_MJ0912"/>
    <property type="match status" value="1"/>
</dbReference>
<evidence type="ECO:0000256" key="1">
    <source>
        <dbReference type="ARBA" id="ARBA00008950"/>
    </source>
</evidence>
<comment type="similarity">
    <text evidence="1">Belongs to the metallophosphoesterase superfamily. YfcE family.</text>
</comment>
<dbReference type="GO" id="GO:0005737">
    <property type="term" value="C:cytoplasm"/>
    <property type="evidence" value="ECO:0007669"/>
    <property type="project" value="TreeGrafter"/>
</dbReference>
<dbReference type="AlphaFoldDB" id="A0A4R7BD00"/>
<dbReference type="OrthoDB" id="9813918at2"/>
<name>A0A4R7BD00_9NEIS</name>
<dbReference type="RefSeq" id="WP_133678273.1">
    <property type="nucleotide sequence ID" value="NZ_SNZP01000001.1"/>
</dbReference>
<dbReference type="GO" id="GO:0016791">
    <property type="term" value="F:phosphatase activity"/>
    <property type="evidence" value="ECO:0007669"/>
    <property type="project" value="TreeGrafter"/>
</dbReference>
<dbReference type="PANTHER" id="PTHR42850:SF2">
    <property type="entry name" value="BLL5683 PROTEIN"/>
    <property type="match status" value="1"/>
</dbReference>
<dbReference type="Gene3D" id="3.60.21.10">
    <property type="match status" value="1"/>
</dbReference>
<protein>
    <submittedName>
        <fullName evidence="3">Putative phosphoesterase</fullName>
    </submittedName>
</protein>
<sequence>MKVAVVSDIHGNIWALEAVIADIARRQVDLVINAGDILSGPLEPAATAERLMALKWPTIRGNHERQLLACAEAPGGLSDQFAFEHTTAAQQDWLRALPIDLSLSEPGIYVCHGAPGDDLTYFLEEVGLGGAHAACDESVELRAAGIRAGLILCGHSHKPRVRALCDGRLIVNPGSVGLQAYDDDHPHHHVIENGSPHARYAICEWRDGQWQVDLCAVAYDHRSAAAAARAHGSDSWGRWLETGRARH</sequence>
<dbReference type="PANTHER" id="PTHR42850">
    <property type="entry name" value="METALLOPHOSPHOESTERASE"/>
    <property type="match status" value="1"/>
</dbReference>
<dbReference type="InterPro" id="IPR011152">
    <property type="entry name" value="Pesterase_MJ0912"/>
</dbReference>
<evidence type="ECO:0000313" key="3">
    <source>
        <dbReference type="EMBL" id="TDR82960.1"/>
    </source>
</evidence>
<reference evidence="3 4" key="1">
    <citation type="submission" date="2019-03" db="EMBL/GenBank/DDBJ databases">
        <title>Genomic Encyclopedia of Type Strains, Phase III (KMG-III): the genomes of soil and plant-associated and newly described type strains.</title>
        <authorList>
            <person name="Whitman W."/>
        </authorList>
    </citation>
    <scope>NUCLEOTIDE SEQUENCE [LARGE SCALE GENOMIC DNA]</scope>
    <source>
        <strain evidence="3 4">CECT 8976</strain>
    </source>
</reference>
<dbReference type="EMBL" id="SNZP01000001">
    <property type="protein sequence ID" value="TDR82960.1"/>
    <property type="molecule type" value="Genomic_DNA"/>
</dbReference>